<keyword evidence="3 8" id="KW-0418">Kinase</keyword>
<feature type="compositionally biased region" description="Basic and acidic residues" evidence="6">
    <location>
        <begin position="387"/>
        <end position="398"/>
    </location>
</feature>
<dbReference type="AlphaFoldDB" id="A0A1H7MJU6"/>
<organism evidence="8 9">
    <name type="scientific">Nitrosovibrio tenuis</name>
    <dbReference type="NCBI Taxonomy" id="1233"/>
    <lineage>
        <taxon>Bacteria</taxon>
        <taxon>Pseudomonadati</taxon>
        <taxon>Pseudomonadota</taxon>
        <taxon>Betaproteobacteria</taxon>
        <taxon>Nitrosomonadales</taxon>
        <taxon>Nitrosomonadaceae</taxon>
        <taxon>Nitrosovibrio</taxon>
    </lineage>
</organism>
<evidence type="ECO:0000256" key="4">
    <source>
        <dbReference type="ARBA" id="ARBA00022840"/>
    </source>
</evidence>
<dbReference type="GO" id="GO:0005524">
    <property type="term" value="F:ATP binding"/>
    <property type="evidence" value="ECO:0007669"/>
    <property type="project" value="UniProtKB-UniRule"/>
</dbReference>
<protein>
    <submittedName>
        <fullName evidence="8">Serine/threonine protein kinase</fullName>
    </submittedName>
</protein>
<dbReference type="STRING" id="1233.SAMN05216387_105112"/>
<dbReference type="Proteomes" id="UP000198620">
    <property type="component" value="Unassembled WGS sequence"/>
</dbReference>
<keyword evidence="2 5" id="KW-0547">Nucleotide-binding</keyword>
<evidence type="ECO:0000313" key="8">
    <source>
        <dbReference type="EMBL" id="SEL11434.1"/>
    </source>
</evidence>
<dbReference type="Pfam" id="PF00069">
    <property type="entry name" value="Pkinase"/>
    <property type="match status" value="1"/>
</dbReference>
<evidence type="ECO:0000256" key="2">
    <source>
        <dbReference type="ARBA" id="ARBA00022741"/>
    </source>
</evidence>
<dbReference type="RefSeq" id="WP_090828568.1">
    <property type="nucleotide sequence ID" value="NZ_FOBH01000005.1"/>
</dbReference>
<dbReference type="PROSITE" id="PS50011">
    <property type="entry name" value="PROTEIN_KINASE_DOM"/>
    <property type="match status" value="1"/>
</dbReference>
<keyword evidence="9" id="KW-1185">Reference proteome</keyword>
<evidence type="ECO:0000256" key="1">
    <source>
        <dbReference type="ARBA" id="ARBA00022679"/>
    </source>
</evidence>
<sequence>MNINDDLIGKVVHDSYLIISKIGEGAMGRVYLAENVRVREKKYALKVLKRELTSNPKFMNQFFEEATHQAQLDHPNVVQMTDYFKEGEGYYLVLNFVEGRSLAEVIDSGHRPMPPKQALHIFKEILAALNSAHEKAILHRDIKASNVMIDHSGMALLTDFGIARQAGDEQAASLGRVIGTPEYMSPEQYIDSDKVDHRSDVYSAGILLFEMLTGRLPFQGSQNELREQHLGVPVPNPRSINPKIKKCLAEIVVKATQKEPGARFQGCVAFLKAIERCERGRRWEIAALSLAILLATGTWYLVQNEKTVRSLATLSVDNYALLCREAEALKRKELGLRVARETGNSAMEEAFSKEINAHQVKMNKFFGEYDNALDELSRYRGSTVREVLTESGKKEEAGRAAADPATEAERARFRQLTSDNFEALSSSGKSPAKETMLQKCPGNSSP</sequence>
<feature type="region of interest" description="Disordered" evidence="6">
    <location>
        <begin position="387"/>
        <end position="446"/>
    </location>
</feature>
<dbReference type="PROSITE" id="PS00108">
    <property type="entry name" value="PROTEIN_KINASE_ST"/>
    <property type="match status" value="1"/>
</dbReference>
<accession>A0A1H7MJU6</accession>
<evidence type="ECO:0000259" key="7">
    <source>
        <dbReference type="PROSITE" id="PS50011"/>
    </source>
</evidence>
<dbReference type="Gene3D" id="3.30.200.20">
    <property type="entry name" value="Phosphorylase Kinase, domain 1"/>
    <property type="match status" value="1"/>
</dbReference>
<proteinExistence type="predicted"/>
<dbReference type="SMART" id="SM00220">
    <property type="entry name" value="S_TKc"/>
    <property type="match status" value="1"/>
</dbReference>
<dbReference type="InterPro" id="IPR000719">
    <property type="entry name" value="Prot_kinase_dom"/>
</dbReference>
<dbReference type="PANTHER" id="PTHR43289:SF6">
    <property type="entry name" value="SERINE_THREONINE-PROTEIN KINASE NEKL-3"/>
    <property type="match status" value="1"/>
</dbReference>
<evidence type="ECO:0000256" key="3">
    <source>
        <dbReference type="ARBA" id="ARBA00022777"/>
    </source>
</evidence>
<reference evidence="8 9" key="1">
    <citation type="submission" date="2016-10" db="EMBL/GenBank/DDBJ databases">
        <authorList>
            <person name="de Groot N.N."/>
        </authorList>
    </citation>
    <scope>NUCLEOTIDE SEQUENCE [LARGE SCALE GENOMIC DNA]</scope>
    <source>
        <strain evidence="8 9">Nv1</strain>
    </source>
</reference>
<dbReference type="PROSITE" id="PS00107">
    <property type="entry name" value="PROTEIN_KINASE_ATP"/>
    <property type="match status" value="1"/>
</dbReference>
<feature type="binding site" evidence="5">
    <location>
        <position position="46"/>
    </location>
    <ligand>
        <name>ATP</name>
        <dbReference type="ChEBI" id="CHEBI:30616"/>
    </ligand>
</feature>
<dbReference type="Gene3D" id="1.10.510.10">
    <property type="entry name" value="Transferase(Phosphotransferase) domain 1"/>
    <property type="match status" value="1"/>
</dbReference>
<dbReference type="EMBL" id="FOBH01000005">
    <property type="protein sequence ID" value="SEL11434.1"/>
    <property type="molecule type" value="Genomic_DNA"/>
</dbReference>
<keyword evidence="1" id="KW-0808">Transferase</keyword>
<keyword evidence="8" id="KW-0723">Serine/threonine-protein kinase</keyword>
<evidence type="ECO:0000256" key="6">
    <source>
        <dbReference type="SAM" id="MobiDB-lite"/>
    </source>
</evidence>
<evidence type="ECO:0000313" key="9">
    <source>
        <dbReference type="Proteomes" id="UP000198620"/>
    </source>
</evidence>
<dbReference type="SUPFAM" id="SSF56112">
    <property type="entry name" value="Protein kinase-like (PK-like)"/>
    <property type="match status" value="1"/>
</dbReference>
<dbReference type="InterPro" id="IPR017441">
    <property type="entry name" value="Protein_kinase_ATP_BS"/>
</dbReference>
<keyword evidence="4 5" id="KW-0067">ATP-binding</keyword>
<dbReference type="GO" id="GO:0004674">
    <property type="term" value="F:protein serine/threonine kinase activity"/>
    <property type="evidence" value="ECO:0007669"/>
    <property type="project" value="UniProtKB-KW"/>
</dbReference>
<feature type="domain" description="Protein kinase" evidence="7">
    <location>
        <begin position="16"/>
        <end position="271"/>
    </location>
</feature>
<dbReference type="OrthoDB" id="9791419at2"/>
<dbReference type="InterPro" id="IPR011009">
    <property type="entry name" value="Kinase-like_dom_sf"/>
</dbReference>
<dbReference type="CDD" id="cd14014">
    <property type="entry name" value="STKc_PknB_like"/>
    <property type="match status" value="1"/>
</dbReference>
<gene>
    <name evidence="8" type="ORF">SAMN05216387_105112</name>
</gene>
<dbReference type="InterPro" id="IPR008271">
    <property type="entry name" value="Ser/Thr_kinase_AS"/>
</dbReference>
<evidence type="ECO:0000256" key="5">
    <source>
        <dbReference type="PROSITE-ProRule" id="PRU10141"/>
    </source>
</evidence>
<feature type="compositionally biased region" description="Polar residues" evidence="6">
    <location>
        <begin position="415"/>
        <end position="429"/>
    </location>
</feature>
<dbReference type="PANTHER" id="PTHR43289">
    <property type="entry name" value="MITOGEN-ACTIVATED PROTEIN KINASE KINASE KINASE 20-RELATED"/>
    <property type="match status" value="1"/>
</dbReference>
<name>A0A1H7MJU6_9PROT</name>